<gene>
    <name evidence="7" type="primary">lgt</name>
    <name evidence="8" type="ORF">DFQ12_1079</name>
</gene>
<evidence type="ECO:0000256" key="1">
    <source>
        <dbReference type="ARBA" id="ARBA00007150"/>
    </source>
</evidence>
<dbReference type="GO" id="GO:0042158">
    <property type="term" value="P:lipoprotein biosynthetic process"/>
    <property type="evidence" value="ECO:0007669"/>
    <property type="project" value="UniProtKB-UniRule"/>
</dbReference>
<keyword evidence="5 7" id="KW-1133">Transmembrane helix</keyword>
<reference evidence="8 9" key="1">
    <citation type="submission" date="2018-09" db="EMBL/GenBank/DDBJ databases">
        <title>Genomic Encyclopedia of Type Strains, Phase III (KMG-III): the genomes of soil and plant-associated and newly described type strains.</title>
        <authorList>
            <person name="Whitman W."/>
        </authorList>
    </citation>
    <scope>NUCLEOTIDE SEQUENCE [LARGE SCALE GENOMIC DNA]</scope>
    <source>
        <strain evidence="8 9">CECT 7938</strain>
    </source>
</reference>
<feature type="transmembrane region" description="Helical" evidence="7">
    <location>
        <begin position="179"/>
        <end position="198"/>
    </location>
</feature>
<feature type="transmembrane region" description="Helical" evidence="7">
    <location>
        <begin position="59"/>
        <end position="83"/>
    </location>
</feature>
<feature type="transmembrane region" description="Helical" evidence="7">
    <location>
        <begin position="28"/>
        <end position="47"/>
    </location>
</feature>
<name>A0A420BHU1_SPHD1</name>
<keyword evidence="3 7" id="KW-0808">Transferase</keyword>
<comment type="similarity">
    <text evidence="1 7">Belongs to the Lgt family.</text>
</comment>
<feature type="transmembrane region" description="Helical" evidence="7">
    <location>
        <begin position="103"/>
        <end position="120"/>
    </location>
</feature>
<comment type="catalytic activity">
    <reaction evidence="7">
        <text>L-cysteinyl-[prolipoprotein] + a 1,2-diacyl-sn-glycero-3-phospho-(1'-sn-glycerol) = an S-1,2-diacyl-sn-glyceryl-L-cysteinyl-[prolipoprotein] + sn-glycerol 1-phosphate + H(+)</text>
        <dbReference type="Rhea" id="RHEA:56712"/>
        <dbReference type="Rhea" id="RHEA-COMP:14679"/>
        <dbReference type="Rhea" id="RHEA-COMP:14680"/>
        <dbReference type="ChEBI" id="CHEBI:15378"/>
        <dbReference type="ChEBI" id="CHEBI:29950"/>
        <dbReference type="ChEBI" id="CHEBI:57685"/>
        <dbReference type="ChEBI" id="CHEBI:64716"/>
        <dbReference type="ChEBI" id="CHEBI:140658"/>
        <dbReference type="EC" id="2.5.1.145"/>
    </reaction>
</comment>
<sequence length="275" mass="31520">MTSSLILNFITWDVNSDIFTIPIINHPVRWYGIFWLLGIILCYRLLWTMFKKEGRAIEFLDQLSIYIVLGTIIGARLGHVLFYDPSYYFSNPLKIFAIWEGGLASHGGGIGILVAIFLFAKKQKLPFLWVADRIALVVPIAGACIRLGNLMNSEMIGTPTNMPWAFIFTSIDQIPRHPAQLYEALFCMILFLLLRYLWTKPILKNNIGNCFALLLVLLFTFRFLDEFLKLNQEDFESSLFINMGQLLSIPFILIGSVLLVINSRKKTQQQLQTKS</sequence>
<dbReference type="RefSeq" id="WP_120257925.1">
    <property type="nucleotide sequence ID" value="NZ_RAPY01000001.1"/>
</dbReference>
<evidence type="ECO:0000256" key="7">
    <source>
        <dbReference type="HAMAP-Rule" id="MF_01147"/>
    </source>
</evidence>
<feature type="transmembrane region" description="Helical" evidence="7">
    <location>
        <begin position="127"/>
        <end position="148"/>
    </location>
</feature>
<dbReference type="UniPathway" id="UPA00664"/>
<comment type="caution">
    <text evidence="8">The sequence shown here is derived from an EMBL/GenBank/DDBJ whole genome shotgun (WGS) entry which is preliminary data.</text>
</comment>
<accession>A0A420BHU1</accession>
<evidence type="ECO:0000256" key="6">
    <source>
        <dbReference type="ARBA" id="ARBA00023136"/>
    </source>
</evidence>
<feature type="transmembrane region" description="Helical" evidence="7">
    <location>
        <begin position="239"/>
        <end position="261"/>
    </location>
</feature>
<dbReference type="OrthoDB" id="871140at2"/>
<comment type="function">
    <text evidence="7">Catalyzes the transfer of the diacylglyceryl group from phosphatidylglycerol to the sulfhydryl group of the N-terminal cysteine of a prolipoprotein, the first step in the formation of mature lipoproteins.</text>
</comment>
<keyword evidence="9" id="KW-1185">Reference proteome</keyword>
<dbReference type="EMBL" id="RAPY01000001">
    <property type="protein sequence ID" value="RKE56226.1"/>
    <property type="molecule type" value="Genomic_DNA"/>
</dbReference>
<dbReference type="Proteomes" id="UP000286246">
    <property type="component" value="Unassembled WGS sequence"/>
</dbReference>
<dbReference type="NCBIfam" id="TIGR00544">
    <property type="entry name" value="lgt"/>
    <property type="match status" value="1"/>
</dbReference>
<keyword evidence="6 7" id="KW-0472">Membrane</keyword>
<feature type="binding site" evidence="7">
    <location>
        <position position="146"/>
    </location>
    <ligand>
        <name>a 1,2-diacyl-sn-glycero-3-phospho-(1'-sn-glycerol)</name>
        <dbReference type="ChEBI" id="CHEBI:64716"/>
    </ligand>
</feature>
<dbReference type="EC" id="2.5.1.145" evidence="7"/>
<feature type="transmembrane region" description="Helical" evidence="7">
    <location>
        <begin position="207"/>
        <end position="224"/>
    </location>
</feature>
<dbReference type="AlphaFoldDB" id="A0A420BHU1"/>
<keyword evidence="4 7" id="KW-0812">Transmembrane</keyword>
<dbReference type="PANTHER" id="PTHR30589:SF0">
    <property type="entry name" value="PHOSPHATIDYLGLYCEROL--PROLIPOPROTEIN DIACYLGLYCERYL TRANSFERASE"/>
    <property type="match status" value="1"/>
</dbReference>
<evidence type="ECO:0000313" key="9">
    <source>
        <dbReference type="Proteomes" id="UP000286246"/>
    </source>
</evidence>
<keyword evidence="2 7" id="KW-1003">Cell membrane</keyword>
<comment type="pathway">
    <text evidence="7">Protein modification; lipoprotein biosynthesis (diacylglyceryl transfer).</text>
</comment>
<evidence type="ECO:0000256" key="5">
    <source>
        <dbReference type="ARBA" id="ARBA00022989"/>
    </source>
</evidence>
<dbReference type="GO" id="GO:0008961">
    <property type="term" value="F:phosphatidylglycerol-prolipoprotein diacylglyceryl transferase activity"/>
    <property type="evidence" value="ECO:0007669"/>
    <property type="project" value="UniProtKB-UniRule"/>
</dbReference>
<protein>
    <recommendedName>
        <fullName evidence="7">Phosphatidylglycerol--prolipoprotein diacylglyceryl transferase</fullName>
        <ecNumber evidence="7">2.5.1.145</ecNumber>
    </recommendedName>
</protein>
<keyword evidence="8" id="KW-0449">Lipoprotein</keyword>
<evidence type="ECO:0000256" key="4">
    <source>
        <dbReference type="ARBA" id="ARBA00022692"/>
    </source>
</evidence>
<dbReference type="GO" id="GO:0005886">
    <property type="term" value="C:plasma membrane"/>
    <property type="evidence" value="ECO:0007669"/>
    <property type="project" value="UniProtKB-SubCell"/>
</dbReference>
<dbReference type="InterPro" id="IPR001640">
    <property type="entry name" value="Lgt"/>
</dbReference>
<dbReference type="HAMAP" id="MF_01147">
    <property type="entry name" value="Lgt"/>
    <property type="match status" value="1"/>
</dbReference>
<dbReference type="PANTHER" id="PTHR30589">
    <property type="entry name" value="PROLIPOPROTEIN DIACYLGLYCERYL TRANSFERASE"/>
    <property type="match status" value="1"/>
</dbReference>
<proteinExistence type="inferred from homology"/>
<organism evidence="8 9">
    <name type="scientific">Sphingobacterium detergens</name>
    <dbReference type="NCBI Taxonomy" id="1145106"/>
    <lineage>
        <taxon>Bacteria</taxon>
        <taxon>Pseudomonadati</taxon>
        <taxon>Bacteroidota</taxon>
        <taxon>Sphingobacteriia</taxon>
        <taxon>Sphingobacteriales</taxon>
        <taxon>Sphingobacteriaceae</taxon>
        <taxon>Sphingobacterium</taxon>
    </lineage>
</organism>
<dbReference type="Pfam" id="PF01790">
    <property type="entry name" value="LGT"/>
    <property type="match status" value="1"/>
</dbReference>
<evidence type="ECO:0000313" key="8">
    <source>
        <dbReference type="EMBL" id="RKE56226.1"/>
    </source>
</evidence>
<evidence type="ECO:0000256" key="2">
    <source>
        <dbReference type="ARBA" id="ARBA00022475"/>
    </source>
</evidence>
<evidence type="ECO:0000256" key="3">
    <source>
        <dbReference type="ARBA" id="ARBA00022679"/>
    </source>
</evidence>
<comment type="subcellular location">
    <subcellularLocation>
        <location evidence="7">Cell membrane</location>
        <topology evidence="7">Multi-pass membrane protein</topology>
    </subcellularLocation>
</comment>